<keyword evidence="2" id="KW-0472">Membrane</keyword>
<evidence type="ECO:0000313" key="5">
    <source>
        <dbReference type="Proteomes" id="UP000278149"/>
    </source>
</evidence>
<reference evidence="4 5" key="1">
    <citation type="submission" date="2018-10" db="EMBL/GenBank/DDBJ databases">
        <title>Co-occurring genomic capacity for anaerobic methane metabolism and dissimilatory sulfite reduction discovered in the Korarchaeota.</title>
        <authorList>
            <person name="Mckay L.J."/>
            <person name="Dlakic M."/>
            <person name="Fields M.W."/>
            <person name="Delmont T.O."/>
            <person name="Eren A.M."/>
            <person name="Jay Z.J."/>
            <person name="Klingelsmith K.B."/>
            <person name="Rusch D.B."/>
            <person name="Inskeep W.P."/>
        </authorList>
    </citation>
    <scope>NUCLEOTIDE SEQUENCE [LARGE SCALE GENOMIC DNA]</scope>
    <source>
        <strain evidence="4 5">WS</strain>
    </source>
</reference>
<dbReference type="Gene3D" id="2.130.10.10">
    <property type="entry name" value="YVTN repeat-like/Quinoprotein amine dehydrogenase"/>
    <property type="match status" value="1"/>
</dbReference>
<accession>A0A429G6N5</accession>
<dbReference type="RefSeq" id="WP_125741012.1">
    <property type="nucleotide sequence ID" value="NZ_RCOR01000018.1"/>
</dbReference>
<keyword evidence="1" id="KW-0175">Coiled coil</keyword>
<comment type="caution">
    <text evidence="4">The sequence shown here is derived from an EMBL/GenBank/DDBJ whole genome shotgun (WGS) entry which is preliminary data.</text>
</comment>
<sequence>MKRALALIIILLLASANTLSVYCHDFSPSEVFSLRIYSSKPMFSIPKPIVYNYTIYATGGQGSDVVAVSTDGKVLWSQNVGGFIATPLLLVPDVPLSPTKKEAWVIALTEAPELRALDAFNGGLRLYGVALPSTSAGIQPAYAGDGRTVFLPLQSSIQAFDVRSRSELWFKNLTFRINFLKNLGDSLLVLGRNDLALLSSKGEIIWERKLNQRIEAFGASSSYLAILLENKTLVLMDAKKGTHLSKMDLSTQLGYSVPSGEFQIVGGAAVLVGSSGVIYQIDLKKMEIKRSIKTWIEPVKQPIIMENALFYFGKGLVREYHFPLGIMLSEVRIEGGIGSDPYIFKDPKNRGYGIALFDYSGVLHLIRFPELTIKILDLKEESGGYLIEGYVCSTASSGSRESLRIYTLDKDANQVGEKAIGSIGPGECSARFSTLLPGKGAIGLILGDFKFPPNAVIGMNTEEWISMKPGVTVTTTTRPAVIPSLSFESPESVIVGEKFTVRVRGINGWNFTKLTLKLTGSGIDEVTKEISSSYGEEFEAELESFARGVSEDTRILLIGDGSVLRDEMLYMRIEKGKIIESVESPSSLNLNESLDLNVTLVNRYRDGEQFIVRAELGNSSDEKMTMPLAAGESQTLRFSIKPKVNGSLQLLISVLLSNGTKIEESSKPVVVVRPPPVTQTAQNFTTTSATSAIPQIRMEYLMAAALLLLSLAIALLLMRPRPPKKRVEVIAPIPREVPEVVETPKVEEVPEAEEYPEEIPLGWESIEEKIEAPEIPEVLPEEVAPEIPEVPPEEAPKAVPIELMESIEREIRELNMKIEEIKSRLADIEELLGFELSPYRLVDAESSLVTAELRLKEGNYEEAERLVNSVKQSLKVLTEEIKEAEKIFRENWGAVENRIDIMLRVWGKAPATMLTMVPPSFRIAALERFMRMHKEKKLELRGDELVLISE</sequence>
<evidence type="ECO:0000313" key="4">
    <source>
        <dbReference type="EMBL" id="RSN69477.1"/>
    </source>
</evidence>
<feature type="coiled-coil region" evidence="1">
    <location>
        <begin position="804"/>
        <end position="887"/>
    </location>
</feature>
<gene>
    <name evidence="4" type="ORF">D9Q81_02405</name>
</gene>
<keyword evidence="2" id="KW-0812">Transmembrane</keyword>
<dbReference type="InterPro" id="IPR011047">
    <property type="entry name" value="Quinoprotein_ADH-like_sf"/>
</dbReference>
<dbReference type="Proteomes" id="UP000278149">
    <property type="component" value="Unassembled WGS sequence"/>
</dbReference>
<feature type="domain" description="Pyrrolo-quinoline quinone repeat" evidence="3">
    <location>
        <begin position="63"/>
        <end position="252"/>
    </location>
</feature>
<dbReference type="AlphaFoldDB" id="A0A429G6N5"/>
<dbReference type="SUPFAM" id="SSF50998">
    <property type="entry name" value="Quinoprotein alcohol dehydrogenase-like"/>
    <property type="match status" value="1"/>
</dbReference>
<dbReference type="InterPro" id="IPR015943">
    <property type="entry name" value="WD40/YVTN_repeat-like_dom_sf"/>
</dbReference>
<evidence type="ECO:0000256" key="1">
    <source>
        <dbReference type="SAM" id="Coils"/>
    </source>
</evidence>
<proteinExistence type="predicted"/>
<dbReference type="InterPro" id="IPR002372">
    <property type="entry name" value="PQQ_rpt_dom"/>
</dbReference>
<keyword evidence="2" id="KW-1133">Transmembrane helix</keyword>
<dbReference type="Pfam" id="PF13360">
    <property type="entry name" value="PQQ_2"/>
    <property type="match status" value="1"/>
</dbReference>
<name>A0A429G6N5_9CREN</name>
<organism evidence="4 5">
    <name type="scientific">Candidatus Korarchaeum cryptofilum</name>
    <dbReference type="NCBI Taxonomy" id="498846"/>
    <lineage>
        <taxon>Archaea</taxon>
        <taxon>Thermoproteota</taxon>
        <taxon>Candidatus Korarchaeia</taxon>
        <taxon>Candidatus Korarchaeales</taxon>
        <taxon>Candidatus Korarchaeaceae</taxon>
        <taxon>Candidatus Korarchaeum</taxon>
    </lineage>
</organism>
<evidence type="ECO:0000259" key="3">
    <source>
        <dbReference type="Pfam" id="PF13360"/>
    </source>
</evidence>
<protein>
    <recommendedName>
        <fullName evidence="3">Pyrrolo-quinoline quinone repeat domain-containing protein</fullName>
    </recommendedName>
</protein>
<dbReference type="EMBL" id="RCOR01000018">
    <property type="protein sequence ID" value="RSN69477.1"/>
    <property type="molecule type" value="Genomic_DNA"/>
</dbReference>
<feature type="transmembrane region" description="Helical" evidence="2">
    <location>
        <begin position="700"/>
        <end position="718"/>
    </location>
</feature>
<evidence type="ECO:0000256" key="2">
    <source>
        <dbReference type="SAM" id="Phobius"/>
    </source>
</evidence>